<dbReference type="Gene3D" id="3.40.50.720">
    <property type="entry name" value="NAD(P)-binding Rossmann-like Domain"/>
    <property type="match status" value="1"/>
</dbReference>
<feature type="domain" description="Mannitol dehydrogenase C-terminal" evidence="4">
    <location>
        <begin position="283"/>
        <end position="476"/>
    </location>
</feature>
<evidence type="ECO:0000259" key="3">
    <source>
        <dbReference type="Pfam" id="PF01232"/>
    </source>
</evidence>
<dbReference type="Proteomes" id="UP000253083">
    <property type="component" value="Unassembled WGS sequence"/>
</dbReference>
<dbReference type="AlphaFoldDB" id="A0A395JTU6"/>
<dbReference type="InterPro" id="IPR013328">
    <property type="entry name" value="6PGD_dom2"/>
</dbReference>
<keyword evidence="1" id="KW-0560">Oxidoreductase</keyword>
<dbReference type="InterPro" id="IPR008927">
    <property type="entry name" value="6-PGluconate_DH-like_C_sf"/>
</dbReference>
<gene>
    <name evidence="5" type="ORF">DFR28_101403</name>
</gene>
<dbReference type="InParanoid" id="A0A395JTU6"/>
<evidence type="ECO:0000259" key="4">
    <source>
        <dbReference type="Pfam" id="PF08125"/>
    </source>
</evidence>
<dbReference type="InterPro" id="IPR000669">
    <property type="entry name" value="Mannitol_DH"/>
</dbReference>
<dbReference type="Pfam" id="PF01232">
    <property type="entry name" value="Mannitol_dh"/>
    <property type="match status" value="1"/>
</dbReference>
<feature type="domain" description="Mannitol dehydrogenase N-terminal" evidence="3">
    <location>
        <begin position="28"/>
        <end position="274"/>
    </location>
</feature>
<dbReference type="FunCoup" id="A0A395JTU6">
    <property type="interactions" value="70"/>
</dbReference>
<dbReference type="EMBL" id="QNRT01000001">
    <property type="protein sequence ID" value="RBP53018.1"/>
    <property type="molecule type" value="Genomic_DNA"/>
</dbReference>
<dbReference type="GO" id="GO:0016616">
    <property type="term" value="F:oxidoreductase activity, acting on the CH-OH group of donors, NAD or NADP as acceptor"/>
    <property type="evidence" value="ECO:0007669"/>
    <property type="project" value="TreeGrafter"/>
</dbReference>
<name>A0A395JTU6_9GAMM</name>
<dbReference type="InterPro" id="IPR050988">
    <property type="entry name" value="Mannitol_DH/Oxidoreductase"/>
</dbReference>
<proteinExistence type="predicted"/>
<evidence type="ECO:0000256" key="2">
    <source>
        <dbReference type="ARBA" id="ARBA00023027"/>
    </source>
</evidence>
<dbReference type="PRINTS" id="PR00084">
    <property type="entry name" value="MTLDHDRGNASE"/>
</dbReference>
<sequence length="488" mass="53728">MRLSKTTLACLPLGIDTPAYAPEEIGVGIVHLGIGAFHRCHMAVYTDDAIAANRGNWKIIGVSLRSTTIRDQLNPQDGLYTIEVRDNSKTQRRVIGSIDHVLFAPEQAVDVIAAMSNTETKIISLTVTEKGYCHDPATGELNQNHPDIKHDIANPSTPKSAIGFLVAALQQRCNTNAGPVTLLSCDNLPSNGQTLRRIVTRFAALTCPNIVAWIDANVTFPSSMVDRIVPAMEPSAVAEFTEATGVVDQAILQTEPFTQWVIEDSFAASRPAWEQVGATLVGNVEPYEETKLRMLNGSHSALAYLGYLAGFDFVHQAMAQADLRRYVNIFMRDEAATSLTIPSGLDIDEYRHNLQQRYDNSALQHRTYQIAMDGSQKIPQRLLSTLRFHLAHNGPIEASSLAIAAWMRYVMAHRENGEPFEVQDPLAARFKAVVNDAEKDPVKLVTGLLGIREIFADDLIQNQRLCDELTKSLRSLLAVGALKTLAKF</sequence>
<dbReference type="OrthoDB" id="271711at2"/>
<evidence type="ECO:0000313" key="6">
    <source>
        <dbReference type="Proteomes" id="UP000253083"/>
    </source>
</evidence>
<keyword evidence="2" id="KW-0520">NAD</keyword>
<dbReference type="PANTHER" id="PTHR43362:SF1">
    <property type="entry name" value="MANNITOL DEHYDROGENASE 2-RELATED"/>
    <property type="match status" value="1"/>
</dbReference>
<dbReference type="SUPFAM" id="SSF48179">
    <property type="entry name" value="6-phosphogluconate dehydrogenase C-terminal domain-like"/>
    <property type="match status" value="1"/>
</dbReference>
<keyword evidence="6" id="KW-1185">Reference proteome</keyword>
<organism evidence="5 6">
    <name type="scientific">Arenicella xantha</name>
    <dbReference type="NCBI Taxonomy" id="644221"/>
    <lineage>
        <taxon>Bacteria</taxon>
        <taxon>Pseudomonadati</taxon>
        <taxon>Pseudomonadota</taxon>
        <taxon>Gammaproteobacteria</taxon>
        <taxon>Arenicellales</taxon>
        <taxon>Arenicellaceae</taxon>
        <taxon>Arenicella</taxon>
    </lineage>
</organism>
<evidence type="ECO:0000256" key="1">
    <source>
        <dbReference type="ARBA" id="ARBA00023002"/>
    </source>
</evidence>
<dbReference type="PROSITE" id="PS00974">
    <property type="entry name" value="MANNITOL_DHGENASE"/>
    <property type="match status" value="1"/>
</dbReference>
<reference evidence="5 6" key="1">
    <citation type="submission" date="2018-06" db="EMBL/GenBank/DDBJ databases">
        <title>Genomic Encyclopedia of Type Strains, Phase IV (KMG-IV): sequencing the most valuable type-strain genomes for metagenomic binning, comparative biology and taxonomic classification.</title>
        <authorList>
            <person name="Goeker M."/>
        </authorList>
    </citation>
    <scope>NUCLEOTIDE SEQUENCE [LARGE SCALE GENOMIC DNA]</scope>
    <source>
        <strain evidence="5 6">DSM 24032</strain>
    </source>
</reference>
<comment type="caution">
    <text evidence="5">The sequence shown here is derived from an EMBL/GenBank/DDBJ whole genome shotgun (WGS) entry which is preliminary data.</text>
</comment>
<dbReference type="RefSeq" id="WP_113952625.1">
    <property type="nucleotide sequence ID" value="NZ_QNRT01000001.1"/>
</dbReference>
<dbReference type="Pfam" id="PF08125">
    <property type="entry name" value="Mannitol_dh_C"/>
    <property type="match status" value="1"/>
</dbReference>
<dbReference type="InterPro" id="IPR023027">
    <property type="entry name" value="Mannitol_DH_CS"/>
</dbReference>
<dbReference type="GO" id="GO:0019594">
    <property type="term" value="P:mannitol metabolic process"/>
    <property type="evidence" value="ECO:0007669"/>
    <property type="project" value="InterPro"/>
</dbReference>
<dbReference type="InterPro" id="IPR013131">
    <property type="entry name" value="Mannitol_DH_N"/>
</dbReference>
<dbReference type="InterPro" id="IPR013118">
    <property type="entry name" value="Mannitol_DH_C"/>
</dbReference>
<dbReference type="SUPFAM" id="SSF51735">
    <property type="entry name" value="NAD(P)-binding Rossmann-fold domains"/>
    <property type="match status" value="1"/>
</dbReference>
<dbReference type="InterPro" id="IPR036291">
    <property type="entry name" value="NAD(P)-bd_dom_sf"/>
</dbReference>
<dbReference type="PANTHER" id="PTHR43362">
    <property type="entry name" value="MANNITOL DEHYDROGENASE DSF1-RELATED"/>
    <property type="match status" value="1"/>
</dbReference>
<accession>A0A395JTU6</accession>
<protein>
    <submittedName>
        <fullName evidence="5">Fructuronate reductase</fullName>
    </submittedName>
</protein>
<evidence type="ECO:0000313" key="5">
    <source>
        <dbReference type="EMBL" id="RBP53018.1"/>
    </source>
</evidence>
<dbReference type="Gene3D" id="1.10.1040.10">
    <property type="entry name" value="N-(1-d-carboxylethyl)-l-norvaline Dehydrogenase, domain 2"/>
    <property type="match status" value="1"/>
</dbReference>